<evidence type="ECO:0000256" key="1">
    <source>
        <dbReference type="SAM" id="MobiDB-lite"/>
    </source>
</evidence>
<keyword evidence="2" id="KW-0472">Membrane</keyword>
<evidence type="ECO:0000256" key="2">
    <source>
        <dbReference type="SAM" id="Phobius"/>
    </source>
</evidence>
<sequence>MNTRNGSRHRRTETGGERGWKTADSWKAAAAVLAGWCYRLVRQVRASARPLDRERGDVPGWVMITLMSAILVAGLLFIAEPALEQLFRTAMEQVKP</sequence>
<name>A0ABY4DNQ2_9MICC</name>
<evidence type="ECO:0000313" key="4">
    <source>
        <dbReference type="Proteomes" id="UP000829758"/>
    </source>
</evidence>
<keyword evidence="4" id="KW-1185">Reference proteome</keyword>
<organism evidence="3 4">
    <name type="scientific">Arthrobacter zhangbolii</name>
    <dbReference type="NCBI Taxonomy" id="2886936"/>
    <lineage>
        <taxon>Bacteria</taxon>
        <taxon>Bacillati</taxon>
        <taxon>Actinomycetota</taxon>
        <taxon>Actinomycetes</taxon>
        <taxon>Micrococcales</taxon>
        <taxon>Micrococcaceae</taxon>
        <taxon>Arthrobacter</taxon>
    </lineage>
</organism>
<evidence type="ECO:0000313" key="3">
    <source>
        <dbReference type="EMBL" id="UON91234.1"/>
    </source>
</evidence>
<reference evidence="3 4" key="1">
    <citation type="submission" date="2022-04" db="EMBL/GenBank/DDBJ databases">
        <title>Novel species in genus Arthrobacter.</title>
        <authorList>
            <person name="Liu Y."/>
        </authorList>
    </citation>
    <scope>NUCLEOTIDE SEQUENCE [LARGE SCALE GENOMIC DNA]</scope>
    <source>
        <strain evidence="4">zg-Y462</strain>
    </source>
</reference>
<dbReference type="Proteomes" id="UP000829758">
    <property type="component" value="Chromosome"/>
</dbReference>
<feature type="transmembrane region" description="Helical" evidence="2">
    <location>
        <begin position="58"/>
        <end position="79"/>
    </location>
</feature>
<gene>
    <name evidence="3" type="ORF">MUK71_11525</name>
</gene>
<feature type="region of interest" description="Disordered" evidence="1">
    <location>
        <begin position="1"/>
        <end position="20"/>
    </location>
</feature>
<keyword evidence="2" id="KW-1133">Transmembrane helix</keyword>
<keyword evidence="2" id="KW-0812">Transmembrane</keyword>
<protein>
    <recommendedName>
        <fullName evidence="5">Preprotein translocase subunit SecE</fullName>
    </recommendedName>
</protein>
<proteinExistence type="predicted"/>
<dbReference type="EMBL" id="CP094984">
    <property type="protein sequence ID" value="UON91234.1"/>
    <property type="molecule type" value="Genomic_DNA"/>
</dbReference>
<feature type="compositionally biased region" description="Basic residues" evidence="1">
    <location>
        <begin position="1"/>
        <end position="11"/>
    </location>
</feature>
<evidence type="ECO:0008006" key="5">
    <source>
        <dbReference type="Google" id="ProtNLM"/>
    </source>
</evidence>
<accession>A0ABY4DNQ2</accession>